<evidence type="ECO:0000313" key="6">
    <source>
        <dbReference type="EMBL" id="KKL87012.1"/>
    </source>
</evidence>
<dbReference type="AlphaFoldDB" id="A0A0F9II90"/>
<feature type="region of interest" description="Disordered" evidence="4">
    <location>
        <begin position="572"/>
        <end position="600"/>
    </location>
</feature>
<keyword evidence="2" id="KW-0489">Methyltransferase</keyword>
<dbReference type="SUPFAM" id="SSF53335">
    <property type="entry name" value="S-adenosyl-L-methionine-dependent methyltransferases"/>
    <property type="match status" value="1"/>
</dbReference>
<dbReference type="Pfam" id="PF01555">
    <property type="entry name" value="N6_N4_Mtase"/>
    <property type="match status" value="1"/>
</dbReference>
<name>A0A0F9II90_9ZZZZ</name>
<organism evidence="6">
    <name type="scientific">marine sediment metagenome</name>
    <dbReference type="NCBI Taxonomy" id="412755"/>
    <lineage>
        <taxon>unclassified sequences</taxon>
        <taxon>metagenomes</taxon>
        <taxon>ecological metagenomes</taxon>
    </lineage>
</organism>
<protein>
    <recommendedName>
        <fullName evidence="5">DNA methylase N-4/N-6 domain-containing protein</fullName>
    </recommendedName>
</protein>
<keyword evidence="3" id="KW-0808">Transferase</keyword>
<reference evidence="6" key="1">
    <citation type="journal article" date="2015" name="Nature">
        <title>Complex archaea that bridge the gap between prokaryotes and eukaryotes.</title>
        <authorList>
            <person name="Spang A."/>
            <person name="Saw J.H."/>
            <person name="Jorgensen S.L."/>
            <person name="Zaremba-Niedzwiedzka K."/>
            <person name="Martijn J."/>
            <person name="Lind A.E."/>
            <person name="van Eijk R."/>
            <person name="Schleper C."/>
            <person name="Guy L."/>
            <person name="Ettema T.J."/>
        </authorList>
    </citation>
    <scope>NUCLEOTIDE SEQUENCE</scope>
</reference>
<sequence length="600" mass="66990">MKVNKVYQGDCLEVMAKFPDNSIDTVITDPPYGLKFMSKNWDHGIPGVRFWEEILRVAKPGATLMAFGGSRTHHRLMVAIEDAGWEIRDCMMWLYAQGFPKSHDIGKALDKAQGVERKVVGRKVDFSYDGAKRNTNNHIAKMAQSSYGEYKGNSWEQPITIPLTPLAKQFDGYGTALKPAWEPIIVAQKPIEGTYANNAEVWGVAGLNIDGGRVGVVPTKGDGWRPNSYEKDYQYNNDDAIFPDAANGNISQKHSKGRFPANLILSHSEGCVLRGAKRVKNKGGVPDANTPKNSKPSFLGADATTSTVHHFDDNGYETTEDWDCEQGEIVKTETVIWNGIEVSPLDSLERLFEMKKYLIVHLSQLKDVPYSHTQGTHNLLDYEIGYAVGLSELPSFRVCCPACRHLYDGLAQMILEIGLTSSQQLSDVLKFVYHFLDLQAYTHEMLDFALRSNLDDFQDFDSSLDILLSNMFAECAPCENVVGKSYHIQDKVSGDLENVSSSDSSDENKIPGSFYKHRRLFGSACIDTLYRLFFVLTYRTSLLYLPITLYHKSIELATCAVRLLDEQSGELKSGARNGQKRKRISFGENGTFAQTDGDTG</sequence>
<dbReference type="InterPro" id="IPR029063">
    <property type="entry name" value="SAM-dependent_MTases_sf"/>
</dbReference>
<dbReference type="InterPro" id="IPR002052">
    <property type="entry name" value="DNA_methylase_N6_adenine_CS"/>
</dbReference>
<feature type="compositionally biased region" description="Polar residues" evidence="4">
    <location>
        <begin position="591"/>
        <end position="600"/>
    </location>
</feature>
<comment type="caution">
    <text evidence="6">The sequence shown here is derived from an EMBL/GenBank/DDBJ whole genome shotgun (WGS) entry which is preliminary data.</text>
</comment>
<feature type="domain" description="DNA methylase N-4/N-6" evidence="5">
    <location>
        <begin position="23"/>
        <end position="104"/>
    </location>
</feature>
<evidence type="ECO:0000256" key="2">
    <source>
        <dbReference type="ARBA" id="ARBA00022603"/>
    </source>
</evidence>
<evidence type="ECO:0000259" key="5">
    <source>
        <dbReference type="Pfam" id="PF01555"/>
    </source>
</evidence>
<evidence type="ECO:0000256" key="1">
    <source>
        <dbReference type="ARBA" id="ARBA00006594"/>
    </source>
</evidence>
<dbReference type="InterPro" id="IPR002941">
    <property type="entry name" value="DNA_methylase_N4/N6"/>
</dbReference>
<evidence type="ECO:0000256" key="3">
    <source>
        <dbReference type="ARBA" id="ARBA00022679"/>
    </source>
</evidence>
<comment type="similarity">
    <text evidence="1">Belongs to the N(4)/N(6)-methyltransferase family.</text>
</comment>
<dbReference type="Gene3D" id="3.40.50.150">
    <property type="entry name" value="Vaccinia Virus protein VP39"/>
    <property type="match status" value="1"/>
</dbReference>
<dbReference type="PROSITE" id="PS00092">
    <property type="entry name" value="N6_MTASE"/>
    <property type="match status" value="1"/>
</dbReference>
<evidence type="ECO:0000256" key="4">
    <source>
        <dbReference type="SAM" id="MobiDB-lite"/>
    </source>
</evidence>
<dbReference type="GO" id="GO:0003677">
    <property type="term" value="F:DNA binding"/>
    <property type="evidence" value="ECO:0007669"/>
    <property type="project" value="InterPro"/>
</dbReference>
<proteinExistence type="inferred from homology"/>
<dbReference type="EMBL" id="LAZR01020951">
    <property type="protein sequence ID" value="KKL87012.1"/>
    <property type="molecule type" value="Genomic_DNA"/>
</dbReference>
<dbReference type="GO" id="GO:0008170">
    <property type="term" value="F:N-methyltransferase activity"/>
    <property type="evidence" value="ECO:0007669"/>
    <property type="project" value="InterPro"/>
</dbReference>
<feature type="non-terminal residue" evidence="6">
    <location>
        <position position="600"/>
    </location>
</feature>
<gene>
    <name evidence="6" type="ORF">LCGC14_1939000</name>
</gene>
<accession>A0A0F9II90</accession>
<dbReference type="GO" id="GO:0032259">
    <property type="term" value="P:methylation"/>
    <property type="evidence" value="ECO:0007669"/>
    <property type="project" value="UniProtKB-KW"/>
</dbReference>